<feature type="compositionally biased region" description="Basic residues" evidence="1">
    <location>
        <begin position="105"/>
        <end position="120"/>
    </location>
</feature>
<feature type="region of interest" description="Disordered" evidence="1">
    <location>
        <begin position="101"/>
        <end position="120"/>
    </location>
</feature>
<dbReference type="Proteomes" id="UP000821837">
    <property type="component" value="Chromosome 6"/>
</dbReference>
<sequence>MIESIVKMKPPADLTKITRFLGTTNLVSRFIPNYGKIAEQKNAKEADPYNALLAHRTTPLEVGYSPGAELLLGRRVCTTVLVSPHMLEPRLAESQGLLKTERGIKRSQKRNHNHRREGRDLKRRGTVLRQADSPRPYWIQCETGSVRHNRKHLIKDSAGVALDSHPASLRMPSCFSAEAPGMKQPGMTQSTSTVPSPYVTAHGITKQRTASKMTNDCYASDDMWTERRVWPQVSSGPGFKYPRGAGSTRRHWTFAVKRQQREALRSLSGVRVFCLGLGLRGEEEEDVPCDSDNVRANSGPLRLPLRRVSMDP</sequence>
<keyword evidence="3" id="KW-1185">Reference proteome</keyword>
<evidence type="ECO:0000256" key="1">
    <source>
        <dbReference type="SAM" id="MobiDB-lite"/>
    </source>
</evidence>
<dbReference type="AlphaFoldDB" id="A0A9D4SSC7"/>
<name>A0A9D4SSC7_RHISA</name>
<dbReference type="InterPro" id="IPR043128">
    <property type="entry name" value="Rev_trsase/Diguanyl_cyclase"/>
</dbReference>
<organism evidence="2 3">
    <name type="scientific">Rhipicephalus sanguineus</name>
    <name type="common">Brown dog tick</name>
    <name type="synonym">Ixodes sanguineus</name>
    <dbReference type="NCBI Taxonomy" id="34632"/>
    <lineage>
        <taxon>Eukaryota</taxon>
        <taxon>Metazoa</taxon>
        <taxon>Ecdysozoa</taxon>
        <taxon>Arthropoda</taxon>
        <taxon>Chelicerata</taxon>
        <taxon>Arachnida</taxon>
        <taxon>Acari</taxon>
        <taxon>Parasitiformes</taxon>
        <taxon>Ixodida</taxon>
        <taxon>Ixodoidea</taxon>
        <taxon>Ixodidae</taxon>
        <taxon>Rhipicephalinae</taxon>
        <taxon>Rhipicephalus</taxon>
        <taxon>Rhipicephalus</taxon>
    </lineage>
</organism>
<comment type="caution">
    <text evidence="2">The sequence shown here is derived from an EMBL/GenBank/DDBJ whole genome shotgun (WGS) entry which is preliminary data.</text>
</comment>
<reference evidence="2" key="1">
    <citation type="journal article" date="2020" name="Cell">
        <title>Large-Scale Comparative Analyses of Tick Genomes Elucidate Their Genetic Diversity and Vector Capacities.</title>
        <authorList>
            <consortium name="Tick Genome and Microbiome Consortium (TIGMIC)"/>
            <person name="Jia N."/>
            <person name="Wang J."/>
            <person name="Shi W."/>
            <person name="Du L."/>
            <person name="Sun Y."/>
            <person name="Zhan W."/>
            <person name="Jiang J.F."/>
            <person name="Wang Q."/>
            <person name="Zhang B."/>
            <person name="Ji P."/>
            <person name="Bell-Sakyi L."/>
            <person name="Cui X.M."/>
            <person name="Yuan T.T."/>
            <person name="Jiang B.G."/>
            <person name="Yang W.F."/>
            <person name="Lam T.T."/>
            <person name="Chang Q.C."/>
            <person name="Ding S.J."/>
            <person name="Wang X.J."/>
            <person name="Zhu J.G."/>
            <person name="Ruan X.D."/>
            <person name="Zhao L."/>
            <person name="Wei J.T."/>
            <person name="Ye R.Z."/>
            <person name="Que T.C."/>
            <person name="Du C.H."/>
            <person name="Zhou Y.H."/>
            <person name="Cheng J.X."/>
            <person name="Dai P.F."/>
            <person name="Guo W.B."/>
            <person name="Han X.H."/>
            <person name="Huang E.J."/>
            <person name="Li L.F."/>
            <person name="Wei W."/>
            <person name="Gao Y.C."/>
            <person name="Liu J.Z."/>
            <person name="Shao H.Z."/>
            <person name="Wang X."/>
            <person name="Wang C.C."/>
            <person name="Yang T.C."/>
            <person name="Huo Q.B."/>
            <person name="Li W."/>
            <person name="Chen H.Y."/>
            <person name="Chen S.E."/>
            <person name="Zhou L.G."/>
            <person name="Ni X.B."/>
            <person name="Tian J.H."/>
            <person name="Sheng Y."/>
            <person name="Liu T."/>
            <person name="Pan Y.S."/>
            <person name="Xia L.Y."/>
            <person name="Li J."/>
            <person name="Zhao F."/>
            <person name="Cao W.C."/>
        </authorList>
    </citation>
    <scope>NUCLEOTIDE SEQUENCE</scope>
    <source>
        <strain evidence="2">Rsan-2018</strain>
    </source>
</reference>
<dbReference type="EMBL" id="JABSTV010001252">
    <property type="protein sequence ID" value="KAH7946740.1"/>
    <property type="molecule type" value="Genomic_DNA"/>
</dbReference>
<proteinExistence type="predicted"/>
<evidence type="ECO:0000313" key="2">
    <source>
        <dbReference type="EMBL" id="KAH7946740.1"/>
    </source>
</evidence>
<accession>A0A9D4SSC7</accession>
<evidence type="ECO:0000313" key="3">
    <source>
        <dbReference type="Proteomes" id="UP000821837"/>
    </source>
</evidence>
<protein>
    <submittedName>
        <fullName evidence="2">Uncharacterized protein</fullName>
    </submittedName>
</protein>
<dbReference type="Gene3D" id="3.30.70.270">
    <property type="match status" value="1"/>
</dbReference>
<reference evidence="2" key="2">
    <citation type="submission" date="2021-09" db="EMBL/GenBank/DDBJ databases">
        <authorList>
            <person name="Jia N."/>
            <person name="Wang J."/>
            <person name="Shi W."/>
            <person name="Du L."/>
            <person name="Sun Y."/>
            <person name="Zhan W."/>
            <person name="Jiang J."/>
            <person name="Wang Q."/>
            <person name="Zhang B."/>
            <person name="Ji P."/>
            <person name="Sakyi L.B."/>
            <person name="Cui X."/>
            <person name="Yuan T."/>
            <person name="Jiang B."/>
            <person name="Yang W."/>
            <person name="Lam T.T.-Y."/>
            <person name="Chang Q."/>
            <person name="Ding S."/>
            <person name="Wang X."/>
            <person name="Zhu J."/>
            <person name="Ruan X."/>
            <person name="Zhao L."/>
            <person name="Wei J."/>
            <person name="Que T."/>
            <person name="Du C."/>
            <person name="Cheng J."/>
            <person name="Dai P."/>
            <person name="Han X."/>
            <person name="Huang E."/>
            <person name="Gao Y."/>
            <person name="Liu J."/>
            <person name="Shao H."/>
            <person name="Ye R."/>
            <person name="Li L."/>
            <person name="Wei W."/>
            <person name="Wang X."/>
            <person name="Wang C."/>
            <person name="Huo Q."/>
            <person name="Li W."/>
            <person name="Guo W."/>
            <person name="Chen H."/>
            <person name="Chen S."/>
            <person name="Zhou L."/>
            <person name="Zhou L."/>
            <person name="Ni X."/>
            <person name="Tian J."/>
            <person name="Zhou Y."/>
            <person name="Sheng Y."/>
            <person name="Liu T."/>
            <person name="Pan Y."/>
            <person name="Xia L."/>
            <person name="Li J."/>
            <person name="Zhao F."/>
            <person name="Cao W."/>
        </authorList>
    </citation>
    <scope>NUCLEOTIDE SEQUENCE</scope>
    <source>
        <strain evidence="2">Rsan-2018</strain>
        <tissue evidence="2">Larvae</tissue>
    </source>
</reference>
<dbReference type="VEuPathDB" id="VectorBase:RSAN_026316"/>
<gene>
    <name evidence="2" type="ORF">HPB52_003963</name>
</gene>